<name>A0A7R9PE99_TIMCA</name>
<proteinExistence type="predicted"/>
<dbReference type="EMBL" id="OE193871">
    <property type="protein sequence ID" value="CAD7579776.1"/>
    <property type="molecule type" value="Genomic_DNA"/>
</dbReference>
<sequence length="289" mass="32333">MTQCQYFSSHPPVYEKNTNIFVWNCALYSAGDVVFDCCAHKTLTMALHPHEISSVTVSELQHLKFSQISLHEKVTVKIRGRSTPDILISQPSKSNNKKYIRSFNSEWYSSPMASLVLTDSSQLTALKKVSCELSVSTKEAMGLLYQRKSWRCGCEETAKGVVGERLFLGKRLLNLGDRSTHLEPRHPPSEHVAIPARTTYKLTWGLSISIVWSVLTPPSLESTATNSPSSVRSSDLPSHKDVFIAFRRCFYISLLPDYSSRSSVPLSHTATTTHSHSYLKGAGQTDRYT</sequence>
<protein>
    <submittedName>
        <fullName evidence="1">(California timema) hypothetical protein</fullName>
    </submittedName>
</protein>
<dbReference type="AlphaFoldDB" id="A0A7R9PE99"/>
<reference evidence="1" key="1">
    <citation type="submission" date="2020-11" db="EMBL/GenBank/DDBJ databases">
        <authorList>
            <person name="Tran Van P."/>
        </authorList>
    </citation>
    <scope>NUCLEOTIDE SEQUENCE</scope>
</reference>
<accession>A0A7R9PE99</accession>
<gene>
    <name evidence="1" type="ORF">TCMB3V08_LOCUS12309</name>
</gene>
<evidence type="ECO:0000313" key="1">
    <source>
        <dbReference type="EMBL" id="CAD7579776.1"/>
    </source>
</evidence>
<organism evidence="1">
    <name type="scientific">Timema californicum</name>
    <name type="common">California timema</name>
    <name type="synonym">Walking stick</name>
    <dbReference type="NCBI Taxonomy" id="61474"/>
    <lineage>
        <taxon>Eukaryota</taxon>
        <taxon>Metazoa</taxon>
        <taxon>Ecdysozoa</taxon>
        <taxon>Arthropoda</taxon>
        <taxon>Hexapoda</taxon>
        <taxon>Insecta</taxon>
        <taxon>Pterygota</taxon>
        <taxon>Neoptera</taxon>
        <taxon>Polyneoptera</taxon>
        <taxon>Phasmatodea</taxon>
        <taxon>Timematodea</taxon>
        <taxon>Timematoidea</taxon>
        <taxon>Timematidae</taxon>
        <taxon>Timema</taxon>
    </lineage>
</organism>